<dbReference type="Proteomes" id="UP001178461">
    <property type="component" value="Chromosome 17"/>
</dbReference>
<evidence type="ECO:0000313" key="1">
    <source>
        <dbReference type="EMBL" id="CAI5796906.1"/>
    </source>
</evidence>
<keyword evidence="2" id="KW-1185">Reference proteome</keyword>
<protein>
    <submittedName>
        <fullName evidence="1">Uncharacterized protein</fullName>
    </submittedName>
</protein>
<gene>
    <name evidence="1" type="ORF">PODLI_1B038599</name>
</gene>
<sequence>MQIMISKQASIMSPSQFQPAPTQVESNCLLCEAARVWDWLPVNTQEIRNSLNERTYHLCTDLRLGGTVTYSLNCLLSLTPATSTNDHQSMVPLRNNHNRKRSVNETDVTLAEINVS</sequence>
<name>A0AA35LJ30_9SAUR</name>
<organism evidence="1 2">
    <name type="scientific">Podarcis lilfordi</name>
    <name type="common">Lilford's wall lizard</name>
    <dbReference type="NCBI Taxonomy" id="74358"/>
    <lineage>
        <taxon>Eukaryota</taxon>
        <taxon>Metazoa</taxon>
        <taxon>Chordata</taxon>
        <taxon>Craniata</taxon>
        <taxon>Vertebrata</taxon>
        <taxon>Euteleostomi</taxon>
        <taxon>Lepidosauria</taxon>
        <taxon>Squamata</taxon>
        <taxon>Bifurcata</taxon>
        <taxon>Unidentata</taxon>
        <taxon>Episquamata</taxon>
        <taxon>Laterata</taxon>
        <taxon>Lacertibaenia</taxon>
        <taxon>Lacertidae</taxon>
        <taxon>Podarcis</taxon>
    </lineage>
</organism>
<reference evidence="1" key="1">
    <citation type="submission" date="2022-12" db="EMBL/GenBank/DDBJ databases">
        <authorList>
            <person name="Alioto T."/>
            <person name="Alioto T."/>
            <person name="Gomez Garrido J."/>
        </authorList>
    </citation>
    <scope>NUCLEOTIDE SEQUENCE</scope>
</reference>
<accession>A0AA35LJ30</accession>
<dbReference type="AlphaFoldDB" id="A0AA35LJ30"/>
<dbReference type="EMBL" id="OX395142">
    <property type="protein sequence ID" value="CAI5796906.1"/>
    <property type="molecule type" value="Genomic_DNA"/>
</dbReference>
<proteinExistence type="predicted"/>
<evidence type="ECO:0000313" key="2">
    <source>
        <dbReference type="Proteomes" id="UP001178461"/>
    </source>
</evidence>